<evidence type="ECO:0000256" key="6">
    <source>
        <dbReference type="ARBA" id="ARBA00022692"/>
    </source>
</evidence>
<keyword evidence="4" id="KW-0762">Sugar transport</keyword>
<feature type="transmembrane region" description="Helical" evidence="9">
    <location>
        <begin position="143"/>
        <end position="165"/>
    </location>
</feature>
<evidence type="ECO:0000256" key="9">
    <source>
        <dbReference type="SAM" id="Phobius"/>
    </source>
</evidence>
<keyword evidence="3" id="KW-1003">Cell membrane</keyword>
<reference evidence="10 11" key="1">
    <citation type="submission" date="2008-12" db="EMBL/GenBank/DDBJ databases">
        <authorList>
            <person name="Fulton L."/>
            <person name="Clifton S."/>
            <person name="Fulton B."/>
            <person name="Xu J."/>
            <person name="Minx P."/>
            <person name="Pepin K.H."/>
            <person name="Johnson M."/>
            <person name="Bhonagiri V."/>
            <person name="Nash W.E."/>
            <person name="Mardis E.R."/>
            <person name="Wilson R.K."/>
        </authorList>
    </citation>
    <scope>NUCLEOTIDE SEQUENCE [LARGE SCALE GENOMIC DNA]</scope>
    <source>
        <strain evidence="10 11">DSM 12042</strain>
    </source>
</reference>
<dbReference type="STRING" id="545696.HOLDEFILI_00952"/>
<name>B9Y571_9FIRM</name>
<feature type="transmembrane region" description="Helical" evidence="9">
    <location>
        <begin position="171"/>
        <end position="196"/>
    </location>
</feature>
<keyword evidence="6 9" id="KW-0812">Transmembrane</keyword>
<dbReference type="eggNOG" id="COG3715">
    <property type="taxonomic scope" value="Bacteria"/>
</dbReference>
<evidence type="ECO:0000256" key="3">
    <source>
        <dbReference type="ARBA" id="ARBA00022475"/>
    </source>
</evidence>
<dbReference type="RefSeq" id="WP_006058162.1">
    <property type="nucleotide sequence ID" value="NZ_GG657553.1"/>
</dbReference>
<comment type="subcellular location">
    <subcellularLocation>
        <location evidence="1">Cell membrane</location>
        <topology evidence="1">Multi-pass membrane protein</topology>
    </subcellularLocation>
</comment>
<dbReference type="PANTHER" id="PTHR32502:SF28">
    <property type="entry name" value="PHOSPHOTRANSFERASE SYSTEM SUGAR-SPECIFIC EIIC COMPONENT"/>
    <property type="match status" value="1"/>
</dbReference>
<evidence type="ECO:0000256" key="2">
    <source>
        <dbReference type="ARBA" id="ARBA00022448"/>
    </source>
</evidence>
<feature type="transmembrane region" description="Helical" evidence="9">
    <location>
        <begin position="208"/>
        <end position="237"/>
    </location>
</feature>
<organism evidence="10 11">
    <name type="scientific">Holdemania filiformis DSM 12042</name>
    <dbReference type="NCBI Taxonomy" id="545696"/>
    <lineage>
        <taxon>Bacteria</taxon>
        <taxon>Bacillati</taxon>
        <taxon>Bacillota</taxon>
        <taxon>Erysipelotrichia</taxon>
        <taxon>Erysipelotrichales</taxon>
        <taxon>Erysipelotrichaceae</taxon>
        <taxon>Holdemania</taxon>
    </lineage>
</organism>
<dbReference type="OrthoDB" id="9815089at2"/>
<keyword evidence="5" id="KW-0598">Phosphotransferase system</keyword>
<dbReference type="GO" id="GO:0005886">
    <property type="term" value="C:plasma membrane"/>
    <property type="evidence" value="ECO:0007669"/>
    <property type="project" value="UniProtKB-SubCell"/>
</dbReference>
<evidence type="ECO:0000256" key="5">
    <source>
        <dbReference type="ARBA" id="ARBA00022683"/>
    </source>
</evidence>
<dbReference type="InterPro" id="IPR004700">
    <property type="entry name" value="PTS_IIC_man"/>
</dbReference>
<keyword evidence="2" id="KW-0813">Transport</keyword>
<dbReference type="PROSITE" id="PS51106">
    <property type="entry name" value="PTS_EIIC_TYPE_4"/>
    <property type="match status" value="1"/>
</dbReference>
<dbReference type="PANTHER" id="PTHR32502">
    <property type="entry name" value="N-ACETYLGALACTOSAMINE PERMEASE II COMPONENT-RELATED"/>
    <property type="match status" value="1"/>
</dbReference>
<evidence type="ECO:0000256" key="4">
    <source>
        <dbReference type="ARBA" id="ARBA00022597"/>
    </source>
</evidence>
<accession>B9Y571</accession>
<evidence type="ECO:0000313" key="10">
    <source>
        <dbReference type="EMBL" id="EEF68984.1"/>
    </source>
</evidence>
<evidence type="ECO:0000313" key="11">
    <source>
        <dbReference type="Proteomes" id="UP000005950"/>
    </source>
</evidence>
<dbReference type="EMBL" id="ACCF01000054">
    <property type="protein sequence ID" value="EEF68984.1"/>
    <property type="molecule type" value="Genomic_DNA"/>
</dbReference>
<gene>
    <name evidence="10" type="ORF">HOLDEFILI_00952</name>
</gene>
<dbReference type="Proteomes" id="UP000005950">
    <property type="component" value="Unassembled WGS sequence"/>
</dbReference>
<dbReference type="HOGENOM" id="CLU_069101_1_1_9"/>
<evidence type="ECO:0000256" key="1">
    <source>
        <dbReference type="ARBA" id="ARBA00004651"/>
    </source>
</evidence>
<comment type="caution">
    <text evidence="10">The sequence shown here is derived from an EMBL/GenBank/DDBJ whole genome shotgun (WGS) entry which is preliminary data.</text>
</comment>
<proteinExistence type="predicted"/>
<keyword evidence="8 9" id="KW-0472">Membrane</keyword>
<dbReference type="AlphaFoldDB" id="B9Y571"/>
<evidence type="ECO:0000256" key="7">
    <source>
        <dbReference type="ARBA" id="ARBA00022989"/>
    </source>
</evidence>
<sequence length="261" mass="27769">MTTIQIILLTLLSGLIMIDFMSAHLTVCNTITTGIVAGVIMGNPTLGLIVGATLQSYALGLNYFGGASIPNYQVASIIVVALCGGNLANVPETIALIGIPVAALTVQLDVVGRVLNSFWQHQVDAVVPTGNIHQIMLRNAGGFLTWSLTRMIPVLICLLIGPSLVEQLNQIMPVWLLNGLSIASGVFPAIGFTILLKYMPLKGNIQYLILGFILAACFNASTIAVAAIGLAIALFVYSLDKNNKKLQPEIGFNEEGDNYDE</sequence>
<protein>
    <submittedName>
        <fullName evidence="10">PTS system sorbose-specific iic component</fullName>
    </submittedName>
</protein>
<keyword evidence="7 9" id="KW-1133">Transmembrane helix</keyword>
<evidence type="ECO:0000256" key="8">
    <source>
        <dbReference type="ARBA" id="ARBA00023136"/>
    </source>
</evidence>
<dbReference type="GO" id="GO:0009401">
    <property type="term" value="P:phosphoenolpyruvate-dependent sugar phosphotransferase system"/>
    <property type="evidence" value="ECO:0007669"/>
    <property type="project" value="UniProtKB-KW"/>
</dbReference>
<dbReference type="InterPro" id="IPR050303">
    <property type="entry name" value="GatZ_KbaZ_carbometab"/>
</dbReference>
<reference evidence="10 11" key="2">
    <citation type="submission" date="2009-02" db="EMBL/GenBank/DDBJ databases">
        <title>Draft genome sequence of Holdemania filiformis DSM 12042.</title>
        <authorList>
            <person name="Sudarsanam P."/>
            <person name="Ley R."/>
            <person name="Guruge J."/>
            <person name="Turnbaugh P.J."/>
            <person name="Mahowald M."/>
            <person name="Liep D."/>
            <person name="Gordon J."/>
        </authorList>
    </citation>
    <scope>NUCLEOTIDE SEQUENCE [LARGE SCALE GENOMIC DNA]</scope>
    <source>
        <strain evidence="10 11">DSM 12042</strain>
    </source>
</reference>
<dbReference type="Pfam" id="PF03609">
    <property type="entry name" value="EII-Sor"/>
    <property type="match status" value="1"/>
</dbReference>